<comment type="caution">
    <text evidence="1">The sequence shown here is derived from an EMBL/GenBank/DDBJ whole genome shotgun (WGS) entry which is preliminary data.</text>
</comment>
<accession>A0A369LY19</accession>
<keyword evidence="2" id="KW-1185">Reference proteome</keyword>
<evidence type="ECO:0000313" key="2">
    <source>
        <dbReference type="Proteomes" id="UP000254000"/>
    </source>
</evidence>
<protein>
    <submittedName>
        <fullName evidence="1">Uncharacterized protein</fullName>
    </submittedName>
</protein>
<gene>
    <name evidence="1" type="ORF">C1877_13100</name>
</gene>
<organism evidence="1 2">
    <name type="scientific">Gordonibacter pamelaeae</name>
    <dbReference type="NCBI Taxonomy" id="471189"/>
    <lineage>
        <taxon>Bacteria</taxon>
        <taxon>Bacillati</taxon>
        <taxon>Actinomycetota</taxon>
        <taxon>Coriobacteriia</taxon>
        <taxon>Eggerthellales</taxon>
        <taxon>Eggerthellaceae</taxon>
        <taxon>Gordonibacter</taxon>
    </lineage>
</organism>
<dbReference type="NCBIfam" id="TIGR04088">
    <property type="entry name" value="cognate_SipW"/>
    <property type="match status" value="1"/>
</dbReference>
<evidence type="ECO:0000313" key="1">
    <source>
        <dbReference type="EMBL" id="RDB63058.1"/>
    </source>
</evidence>
<proteinExistence type="predicted"/>
<dbReference type="AlphaFoldDB" id="A0A369LY19"/>
<sequence length="187" mass="19796">MMDMESRKFKMVAVAAAGAVALCLGAVGTWAWLTSTTPEVENVFTVGNVDIGLAETTGESYKMVPGTDIAKDPKVSVEAGSEASWVFVKIEESSVLDDYIAYAIADGWIQLPGEEGVFYRAVAASQVDQVFPVLDGDKVSVLEGVTSGMMDALAVEGAVQPTLSFKAYAIQEVGFNTPVEAWAELDA</sequence>
<dbReference type="EMBL" id="PPTS01000008">
    <property type="protein sequence ID" value="RDB63058.1"/>
    <property type="molecule type" value="Genomic_DNA"/>
</dbReference>
<dbReference type="Proteomes" id="UP000254000">
    <property type="component" value="Unassembled WGS sequence"/>
</dbReference>
<reference evidence="1 2" key="1">
    <citation type="journal article" date="2018" name="Elife">
        <title>Discovery and characterization of a prevalent human gut bacterial enzyme sufficient for the inactivation of a family of plant toxins.</title>
        <authorList>
            <person name="Koppel N."/>
            <person name="Bisanz J.E."/>
            <person name="Pandelia M.E."/>
            <person name="Turnbaugh P.J."/>
            <person name="Balskus E.P."/>
        </authorList>
    </citation>
    <scope>NUCLEOTIDE SEQUENCE [LARGE SCALE GENOMIC DNA]</scope>
    <source>
        <strain evidence="1 2">3C</strain>
    </source>
</reference>
<dbReference type="OrthoDB" id="2082168at2"/>
<dbReference type="InterPro" id="IPR023833">
    <property type="entry name" value="Signal_pept_SipW-depend-type"/>
</dbReference>
<name>A0A369LY19_9ACTN</name>